<dbReference type="Pfam" id="PF13830">
    <property type="entry name" value="DUF4192"/>
    <property type="match status" value="1"/>
</dbReference>
<accession>A0A1E8Q713</accession>
<dbReference type="Proteomes" id="UP000178953">
    <property type="component" value="Unassembled WGS sequence"/>
</dbReference>
<evidence type="ECO:0000313" key="1">
    <source>
        <dbReference type="EMBL" id="OFJ54215.1"/>
    </source>
</evidence>
<gene>
    <name evidence="1" type="ORF">BEL07_08275</name>
</gene>
<evidence type="ECO:0008006" key="3">
    <source>
        <dbReference type="Google" id="ProtNLM"/>
    </source>
</evidence>
<protein>
    <recommendedName>
        <fullName evidence="3">DUF4192 domain-containing protein</fullName>
    </recommendedName>
</protein>
<proteinExistence type="predicted"/>
<evidence type="ECO:0000313" key="2">
    <source>
        <dbReference type="Proteomes" id="UP000178953"/>
    </source>
</evidence>
<name>A0A1E8Q713_9MYCO</name>
<dbReference type="AlphaFoldDB" id="A0A1E8Q713"/>
<dbReference type="EMBL" id="MCHX01000015">
    <property type="protein sequence ID" value="OFJ54215.1"/>
    <property type="molecule type" value="Genomic_DNA"/>
</dbReference>
<sequence length="321" mass="32880">MHAIKALGAVISNLVGVLGFKPFESLVVVAVQDGEAGCVMRLDLSDAAAADAPERLADLVVRSDADGAVAVFVSAESASCTMCADEFREQAAALTAALERRGVQLLDAVVVDRVEAGGRWHCVDACGVNGVLDDPATSAAAAAAVVAGHRIYATREDLKASVAVDVARASALAPMLAGAIGPVEDVAVAVRAAVAAVRSVGEGAVLSDTELAAVGAMLVDLRVRDALMTLVHCDEADAAEQLWAQLVRVLPQPFRCEALVLASHSAYVRGNGPLAGICLEAVQAEHPGHRMAMLLDTALQSGVRPEEIRGLTAGLPSAVSV</sequence>
<comment type="caution">
    <text evidence="1">The sequence shown here is derived from an EMBL/GenBank/DDBJ whole genome shotgun (WGS) entry which is preliminary data.</text>
</comment>
<reference evidence="1 2" key="1">
    <citation type="submission" date="2016-09" db="EMBL/GenBank/DDBJ databases">
        <title>genome sequence of Mycobacterium sp. 739 SCH.</title>
        <authorList>
            <person name="Greninger A.L."/>
            <person name="Qin X."/>
            <person name="Jerome K."/>
            <person name="Vora S."/>
            <person name="Quinn K."/>
        </authorList>
    </citation>
    <scope>NUCLEOTIDE SEQUENCE [LARGE SCALE GENOMIC DNA]</scope>
    <source>
        <strain evidence="1 2">SCH</strain>
    </source>
</reference>
<organism evidence="1 2">
    <name type="scientific">Mycolicibacterium grossiae</name>
    <dbReference type="NCBI Taxonomy" id="1552759"/>
    <lineage>
        <taxon>Bacteria</taxon>
        <taxon>Bacillati</taxon>
        <taxon>Actinomycetota</taxon>
        <taxon>Actinomycetes</taxon>
        <taxon>Mycobacteriales</taxon>
        <taxon>Mycobacteriaceae</taxon>
        <taxon>Mycolicibacterium</taxon>
    </lineage>
</organism>
<dbReference type="InterPro" id="IPR025447">
    <property type="entry name" value="DUF4192"/>
</dbReference>
<keyword evidence="2" id="KW-1185">Reference proteome</keyword>